<gene>
    <name evidence="1" type="ORF">LX15_003668</name>
</gene>
<reference evidence="1 2" key="1">
    <citation type="submission" date="2022-06" db="EMBL/GenBank/DDBJ databases">
        <title>Genomic Encyclopedia of Archaeal and Bacterial Type Strains, Phase II (KMG-II): from individual species to whole genera.</title>
        <authorList>
            <person name="Goeker M."/>
        </authorList>
    </citation>
    <scope>NUCLEOTIDE SEQUENCE [LARGE SCALE GENOMIC DNA]</scope>
    <source>
        <strain evidence="1 2">DSM 40477</strain>
    </source>
</reference>
<sequence>MITPCSRDWDHSSVNWYEAEGCGSIGDVARSSVIIIGWRVG</sequence>
<protein>
    <submittedName>
        <fullName evidence="1">Uncharacterized protein</fullName>
    </submittedName>
</protein>
<comment type="caution">
    <text evidence="1">The sequence shown here is derived from an EMBL/GenBank/DDBJ whole genome shotgun (WGS) entry which is preliminary data.</text>
</comment>
<evidence type="ECO:0000313" key="1">
    <source>
        <dbReference type="EMBL" id="MCP2259959.1"/>
    </source>
</evidence>
<dbReference type="Proteomes" id="UP001205311">
    <property type="component" value="Unassembled WGS sequence"/>
</dbReference>
<dbReference type="EMBL" id="JAMTCP010000021">
    <property type="protein sequence ID" value="MCP2259959.1"/>
    <property type="molecule type" value="Genomic_DNA"/>
</dbReference>
<evidence type="ECO:0000313" key="2">
    <source>
        <dbReference type="Proteomes" id="UP001205311"/>
    </source>
</evidence>
<accession>A0ABT1HWS2</accession>
<name>A0ABT1HWS2_STRSD</name>
<organism evidence="1 2">
    <name type="scientific">Streptoalloteichus tenebrarius (strain ATCC 17920 / DSM 40477 / JCM 4838 / CBS 697.72 / NBRC 16177 / NCIMB 11028 / NRRL B-12390 / A12253. 1 / ISP 5477)</name>
    <name type="common">Streptomyces tenebrarius</name>
    <dbReference type="NCBI Taxonomy" id="1933"/>
    <lineage>
        <taxon>Bacteria</taxon>
        <taxon>Bacillati</taxon>
        <taxon>Actinomycetota</taxon>
        <taxon>Actinomycetes</taxon>
        <taxon>Pseudonocardiales</taxon>
        <taxon>Pseudonocardiaceae</taxon>
        <taxon>Streptoalloteichus</taxon>
    </lineage>
</organism>
<keyword evidence="2" id="KW-1185">Reference proteome</keyword>
<proteinExistence type="predicted"/>